<evidence type="ECO:0000256" key="25">
    <source>
        <dbReference type="ARBA" id="ARBA00075517"/>
    </source>
</evidence>
<evidence type="ECO:0000256" key="16">
    <source>
        <dbReference type="ARBA" id="ARBA00023121"/>
    </source>
</evidence>
<dbReference type="InterPro" id="IPR028698">
    <property type="entry name" value="FYVE_RPH3A"/>
</dbReference>
<dbReference type="GO" id="GO:0098850">
    <property type="term" value="C:extrinsic component of synaptic vesicle membrane"/>
    <property type="evidence" value="ECO:0007669"/>
    <property type="project" value="TreeGrafter"/>
</dbReference>
<evidence type="ECO:0000256" key="19">
    <source>
        <dbReference type="ARBA" id="ARBA00023273"/>
    </source>
</evidence>
<dbReference type="PANTHER" id="PTHR45729:SF3">
    <property type="entry name" value="RABPHILIN-3A"/>
    <property type="match status" value="1"/>
</dbReference>
<evidence type="ECO:0000259" key="28">
    <source>
        <dbReference type="PROSITE" id="PS50004"/>
    </source>
</evidence>
<dbReference type="PRINTS" id="PR00399">
    <property type="entry name" value="SYNAPTOTAGMN"/>
</dbReference>
<evidence type="ECO:0000256" key="10">
    <source>
        <dbReference type="ARBA" id="ARBA00022771"/>
    </source>
</evidence>
<dbReference type="GO" id="GO:0017158">
    <property type="term" value="P:regulation of calcium ion-dependent exocytosis"/>
    <property type="evidence" value="ECO:0007669"/>
    <property type="project" value="TreeGrafter"/>
</dbReference>
<dbReference type="InterPro" id="IPR013083">
    <property type="entry name" value="Znf_RING/FYVE/PHD"/>
</dbReference>
<keyword evidence="7" id="KW-0597">Phosphoprotein</keyword>
<dbReference type="PRINTS" id="PR00360">
    <property type="entry name" value="C2DOMAIN"/>
</dbReference>
<feature type="domain" description="FYVE-type" evidence="29">
    <location>
        <begin position="158"/>
        <end position="215"/>
    </location>
</feature>
<keyword evidence="8" id="KW-0479">Metal-binding</keyword>
<dbReference type="GO" id="GO:0045211">
    <property type="term" value="C:postsynaptic membrane"/>
    <property type="evidence" value="ECO:0007669"/>
    <property type="project" value="UniProtKB-SubCell"/>
</dbReference>
<dbReference type="FunFam" id="2.60.40.150:FF:000032">
    <property type="entry name" value="Double c2-like domain-containing"/>
    <property type="match status" value="1"/>
</dbReference>
<sequence length="767" mass="84863">MGSLFSEGHSEADIRLLLFPPLRSRPGTLPPHHPLPKCWARTRALGAETRLKLWVTASVVTVFQAHGTSAMTDTVVSSSSSRWVCPSDRPLQSKLQAGWSVHPSGQPDRQRKQEELTDEEKEIINRVIARAEKMEEMEQARIGRLVDRLENMRKNVAGDGVNRCILCGEQLGMLGSACVVCEDCKKNVCTKCGVETSNNRPHPVWLCKICIEQREVWKRSGAWFFKGFPKQVLPQPMPIMKTKPKQPDSEPAVPEQPTPEPKHAVRAPTQVDGQTASGFGSGNPMSPSQLTMNLYEEGDAEDRRGPGQKPGPELASVPGRGSYGPPVRRASEARMSSASRDSEGWGHGHGGAAGDSSRSPAGLRRANSVQASRPAPASTPSQAPPQPGQPDVATSDLCYPGASIPPWEERLGVGAREDRAGHAPGPYSQVSAAAPQPVATPARQPPTPEEDEEEANSYDSDEGTTLGALEFSLLYDQENSSLHCTIIKAKGLKPMDSNGLADPYVKLHLLPGASKSNKLRTKTLRNTRNPIWNETLVYHGITDEDMQRKTLRISVCDEDKFGHNEFIGETRFSLKKLKSNQRKNFNICLERVIPMKRAGTTGSARGMALYEEEQVERIGDIEERGKILVSLMYSTQQGGLIVGIIRCVHLAAMDANGYSDPFVKLWLKPDMGKKAKHKTQIKRKTLNPEFNEEFFYDIKHSDLAKKSLDISVWDYDIGKSNDYIGGCQLGISAKGERLKHWYECLKNKDKKIERWHQLQNENHVPSD</sequence>
<evidence type="ECO:0000259" key="29">
    <source>
        <dbReference type="PROSITE" id="PS50178"/>
    </source>
</evidence>
<keyword evidence="32" id="KW-1185">Reference proteome</keyword>
<evidence type="ECO:0000256" key="15">
    <source>
        <dbReference type="ARBA" id="ARBA00023018"/>
    </source>
</evidence>
<dbReference type="PROSITE" id="PS50916">
    <property type="entry name" value="RABBD"/>
    <property type="match status" value="1"/>
</dbReference>
<feature type="compositionally biased region" description="Low complexity" evidence="27">
    <location>
        <begin position="370"/>
        <end position="381"/>
    </location>
</feature>
<keyword evidence="13" id="KW-0832">Ubl conjugation</keyword>
<dbReference type="Gene3D" id="3.30.40.10">
    <property type="entry name" value="Zinc/RING finger domain, C3HC4 (zinc finger)"/>
    <property type="match status" value="1"/>
</dbReference>
<evidence type="ECO:0000256" key="9">
    <source>
        <dbReference type="ARBA" id="ARBA00022737"/>
    </source>
</evidence>
<dbReference type="PROSITE" id="PS50178">
    <property type="entry name" value="ZF_FYVE"/>
    <property type="match status" value="1"/>
</dbReference>
<dbReference type="InterPro" id="IPR001565">
    <property type="entry name" value="Synaptotagmin"/>
</dbReference>
<keyword evidence="16" id="KW-0446">Lipid-binding</keyword>
<evidence type="ECO:0000313" key="32">
    <source>
        <dbReference type="Proteomes" id="UP000010556"/>
    </source>
</evidence>
<dbReference type="FunFam" id="2.60.40.150:FF:000023">
    <property type="entry name" value="Double C2-like domain-containing protein"/>
    <property type="match status" value="1"/>
</dbReference>
<evidence type="ECO:0000256" key="11">
    <source>
        <dbReference type="ARBA" id="ARBA00022833"/>
    </source>
</evidence>
<dbReference type="GO" id="GO:0043197">
    <property type="term" value="C:dendritic spine"/>
    <property type="evidence" value="ECO:0007669"/>
    <property type="project" value="UniProtKB-SubCell"/>
</dbReference>
<evidence type="ECO:0000256" key="24">
    <source>
        <dbReference type="ARBA" id="ARBA00074062"/>
    </source>
</evidence>
<gene>
    <name evidence="31" type="ORF">MDA_GLEAN10020257</name>
</gene>
<dbReference type="InterPro" id="IPR041282">
    <property type="entry name" value="FYVE_2"/>
</dbReference>
<keyword evidence="18" id="KW-0628">Postsynaptic cell membrane</keyword>
<evidence type="ECO:0000256" key="23">
    <source>
        <dbReference type="ARBA" id="ARBA00066191"/>
    </source>
</evidence>
<dbReference type="GO" id="GO:0006886">
    <property type="term" value="P:intracellular protein transport"/>
    <property type="evidence" value="ECO:0007669"/>
    <property type="project" value="InterPro"/>
</dbReference>
<feature type="region of interest" description="Disordered" evidence="27">
    <location>
        <begin position="95"/>
        <end position="118"/>
    </location>
</feature>
<dbReference type="InterPro" id="IPR047022">
    <property type="entry name" value="Rabphilin_Doc2_C2A"/>
</dbReference>
<evidence type="ECO:0000256" key="8">
    <source>
        <dbReference type="ARBA" id="ARBA00022723"/>
    </source>
</evidence>
<evidence type="ECO:0000256" key="22">
    <source>
        <dbReference type="ARBA" id="ARBA00060345"/>
    </source>
</evidence>
<name>L5LJI7_MYODS</name>
<dbReference type="EMBL" id="KB111160">
    <property type="protein sequence ID" value="ELK26367.1"/>
    <property type="molecule type" value="Genomic_DNA"/>
</dbReference>
<dbReference type="GO" id="GO:0008289">
    <property type="term" value="F:lipid binding"/>
    <property type="evidence" value="ECO:0007669"/>
    <property type="project" value="UniProtKB-KW"/>
</dbReference>
<evidence type="ECO:0000256" key="13">
    <source>
        <dbReference type="ARBA" id="ARBA00022843"/>
    </source>
</evidence>
<dbReference type="InterPro" id="IPR035892">
    <property type="entry name" value="C2_domain_sf"/>
</dbReference>
<comment type="function">
    <text evidence="22">Plays an essential role in docking and fusion steps of regulated exocytosis. At the presynaptic level, RPH3A is recruited by RAB3A to the synaptic vesicle membrane in a GTP-dependent manner where it modulates synaptic vesicle trafficking and calcium-triggered neurotransmitter release. In the post-synaptic compartment, forms a ternary complex with GRIN2A and DLG4 and regulates NMDA receptor stability. Also plays a role in the exocytosis of arginine vasopressin hormone.</text>
</comment>
<reference evidence="32" key="1">
    <citation type="journal article" date="2013" name="Science">
        <title>Comparative analysis of bat genomes provides insight into the evolution of flight and immunity.</title>
        <authorList>
            <person name="Zhang G."/>
            <person name="Cowled C."/>
            <person name="Shi Z."/>
            <person name="Huang Z."/>
            <person name="Bishop-Lilly K.A."/>
            <person name="Fang X."/>
            <person name="Wynne J.W."/>
            <person name="Xiong Z."/>
            <person name="Baker M.L."/>
            <person name="Zhao W."/>
            <person name="Tachedjian M."/>
            <person name="Zhu Y."/>
            <person name="Zhou P."/>
            <person name="Jiang X."/>
            <person name="Ng J."/>
            <person name="Yang L."/>
            <person name="Wu L."/>
            <person name="Xiao J."/>
            <person name="Feng Y."/>
            <person name="Chen Y."/>
            <person name="Sun X."/>
            <person name="Zhang Y."/>
            <person name="Marsh G.A."/>
            <person name="Crameri G."/>
            <person name="Broder C.C."/>
            <person name="Frey K.G."/>
            <person name="Wang L.F."/>
            <person name="Wang J."/>
        </authorList>
    </citation>
    <scope>NUCLEOTIDE SEQUENCE [LARGE SCALE GENOMIC DNA]</scope>
</reference>
<feature type="region of interest" description="Disordered" evidence="27">
    <location>
        <begin position="234"/>
        <end position="266"/>
    </location>
</feature>
<feature type="region of interest" description="Disordered" evidence="27">
    <location>
        <begin position="299"/>
        <end position="403"/>
    </location>
</feature>
<dbReference type="Gene3D" id="2.60.40.150">
    <property type="entry name" value="C2 domain"/>
    <property type="match status" value="2"/>
</dbReference>
<evidence type="ECO:0000256" key="26">
    <source>
        <dbReference type="PROSITE-ProRule" id="PRU00091"/>
    </source>
</evidence>
<keyword evidence="15" id="KW-0770">Synapse</keyword>
<dbReference type="CDD" id="cd15762">
    <property type="entry name" value="FYVE_RP3A"/>
    <property type="match status" value="1"/>
</dbReference>
<evidence type="ECO:0000256" key="20">
    <source>
        <dbReference type="ARBA" id="ARBA00023329"/>
    </source>
</evidence>
<keyword evidence="12" id="KW-0106">Calcium</keyword>
<keyword evidence="20" id="KW-0968">Cytoplasmic vesicle</keyword>
<dbReference type="Pfam" id="PF00168">
    <property type="entry name" value="C2"/>
    <property type="match status" value="2"/>
</dbReference>
<dbReference type="InterPro" id="IPR011011">
    <property type="entry name" value="Znf_FYVE_PHD"/>
</dbReference>
<organism evidence="31 32">
    <name type="scientific">Myotis davidii</name>
    <name type="common">David's myotis</name>
    <dbReference type="NCBI Taxonomy" id="225400"/>
    <lineage>
        <taxon>Eukaryota</taxon>
        <taxon>Metazoa</taxon>
        <taxon>Chordata</taxon>
        <taxon>Craniata</taxon>
        <taxon>Vertebrata</taxon>
        <taxon>Euteleostomi</taxon>
        <taxon>Mammalia</taxon>
        <taxon>Eutheria</taxon>
        <taxon>Laurasiatheria</taxon>
        <taxon>Chiroptera</taxon>
        <taxon>Yangochiroptera</taxon>
        <taxon>Vespertilionidae</taxon>
        <taxon>Myotis</taxon>
    </lineage>
</organism>
<dbReference type="GO" id="GO:0008270">
    <property type="term" value="F:zinc ion binding"/>
    <property type="evidence" value="ECO:0007669"/>
    <property type="project" value="UniProtKB-KW"/>
</dbReference>
<comment type="subunit">
    <text evidence="23">Interacts with RAB3B, RAB3C, RAB3D, RAB8A, RAB27A and RAB27B. Interacts with RAB3A; this interaction recruits RPH3A to synaptic vesicules. Interacts (via C2B domain) with SNAP25. Interacts with deubiquitinating enzyme CAND1; this interaction results in the deubiquitination of RPH3A. Interacts with GRIN2A and DLG4; this ternary complex regulates NMDA receptor composition at postsynaptic membranes. Interacts with SNCA.</text>
</comment>
<comment type="subcellular location">
    <subcellularLocation>
        <location evidence="3">Cell projection</location>
        <location evidence="3">Dendritic spine</location>
    </subcellularLocation>
    <subcellularLocation>
        <location evidence="2">Cytoplasmic vesicle</location>
        <location evidence="2">Secretory vesicle</location>
        <location evidence="2">Synaptic vesicle membrane</location>
    </subcellularLocation>
    <subcellularLocation>
        <location evidence="1">Membrane</location>
        <topology evidence="1">Peripheral membrane protein</topology>
    </subcellularLocation>
    <subcellularLocation>
        <location evidence="21">Postsynaptic cell membrane</location>
    </subcellularLocation>
</comment>
<dbReference type="CDD" id="cd08384">
    <property type="entry name" value="C2B_Rabphilin_Doc2"/>
    <property type="match status" value="1"/>
</dbReference>
<evidence type="ECO:0000256" key="4">
    <source>
        <dbReference type="ARBA" id="ARBA00022448"/>
    </source>
</evidence>
<dbReference type="InterPro" id="IPR043566">
    <property type="entry name" value="Rabphilin/DOC2/Noc2"/>
</dbReference>
<dbReference type="SUPFAM" id="SSF57903">
    <property type="entry name" value="FYVE/PHD zinc finger"/>
    <property type="match status" value="1"/>
</dbReference>
<evidence type="ECO:0000259" key="30">
    <source>
        <dbReference type="PROSITE" id="PS50916"/>
    </source>
</evidence>
<evidence type="ECO:0000313" key="31">
    <source>
        <dbReference type="EMBL" id="ELK26367.1"/>
    </source>
</evidence>
<dbReference type="GO" id="GO:0031267">
    <property type="term" value="F:small GTPase binding"/>
    <property type="evidence" value="ECO:0007669"/>
    <property type="project" value="InterPro"/>
</dbReference>
<dbReference type="InterPro" id="IPR017455">
    <property type="entry name" value="Znf_FYVE-rel"/>
</dbReference>
<dbReference type="InterPro" id="IPR000008">
    <property type="entry name" value="C2_dom"/>
</dbReference>
<evidence type="ECO:0000256" key="17">
    <source>
        <dbReference type="ARBA" id="ARBA00023136"/>
    </source>
</evidence>
<evidence type="ECO:0000256" key="21">
    <source>
        <dbReference type="ARBA" id="ARBA00034100"/>
    </source>
</evidence>
<dbReference type="Pfam" id="PF02318">
    <property type="entry name" value="FYVE_2"/>
    <property type="match status" value="1"/>
</dbReference>
<dbReference type="GO" id="GO:0006887">
    <property type="term" value="P:exocytosis"/>
    <property type="evidence" value="ECO:0007669"/>
    <property type="project" value="TreeGrafter"/>
</dbReference>
<evidence type="ECO:0000256" key="3">
    <source>
        <dbReference type="ARBA" id="ARBA00004552"/>
    </source>
</evidence>
<feature type="domain" description="C2" evidence="28">
    <location>
        <begin position="623"/>
        <end position="756"/>
    </location>
</feature>
<evidence type="ECO:0000256" key="2">
    <source>
        <dbReference type="ARBA" id="ARBA00004432"/>
    </source>
</evidence>
<evidence type="ECO:0000256" key="1">
    <source>
        <dbReference type="ARBA" id="ARBA00004170"/>
    </source>
</evidence>
<evidence type="ECO:0000256" key="12">
    <source>
        <dbReference type="ARBA" id="ARBA00022837"/>
    </source>
</evidence>
<dbReference type="Proteomes" id="UP000010556">
    <property type="component" value="Unassembled WGS sequence"/>
</dbReference>
<feature type="domain" description="C2" evidence="28">
    <location>
        <begin position="465"/>
        <end position="587"/>
    </location>
</feature>
<dbReference type="SMART" id="SM00239">
    <property type="entry name" value="C2"/>
    <property type="match status" value="2"/>
</dbReference>
<evidence type="ECO:0000256" key="27">
    <source>
        <dbReference type="SAM" id="MobiDB-lite"/>
    </source>
</evidence>
<keyword evidence="9" id="KW-0677">Repeat</keyword>
<dbReference type="SUPFAM" id="SSF49562">
    <property type="entry name" value="C2 domain (Calcium/lipid-binding domain, CaLB)"/>
    <property type="match status" value="2"/>
</dbReference>
<evidence type="ECO:0000256" key="6">
    <source>
        <dbReference type="ARBA" id="ARBA00022481"/>
    </source>
</evidence>
<proteinExistence type="predicted"/>
<evidence type="ECO:0000256" key="14">
    <source>
        <dbReference type="ARBA" id="ARBA00022927"/>
    </source>
</evidence>
<evidence type="ECO:0000256" key="7">
    <source>
        <dbReference type="ARBA" id="ARBA00022553"/>
    </source>
</evidence>
<keyword evidence="10 26" id="KW-0863">Zinc-finger</keyword>
<dbReference type="InterPro" id="IPR010911">
    <property type="entry name" value="Rab_BD"/>
</dbReference>
<dbReference type="AlphaFoldDB" id="L5LJI7"/>
<dbReference type="eggNOG" id="KOG1013">
    <property type="taxonomic scope" value="Eukaryota"/>
</dbReference>
<keyword evidence="6" id="KW-0488">Methylation</keyword>
<keyword evidence="5" id="KW-1003">Cell membrane</keyword>
<accession>L5LJI7</accession>
<evidence type="ECO:0000256" key="5">
    <source>
        <dbReference type="ARBA" id="ARBA00022475"/>
    </source>
</evidence>
<dbReference type="GO" id="GO:0061669">
    <property type="term" value="P:spontaneous neurotransmitter secretion"/>
    <property type="evidence" value="ECO:0007669"/>
    <property type="project" value="TreeGrafter"/>
</dbReference>
<feature type="region of interest" description="Disordered" evidence="27">
    <location>
        <begin position="417"/>
        <end position="463"/>
    </location>
</feature>
<feature type="domain" description="RabBD" evidence="30">
    <location>
        <begin position="110"/>
        <end position="227"/>
    </location>
</feature>
<evidence type="ECO:0000256" key="18">
    <source>
        <dbReference type="ARBA" id="ARBA00023257"/>
    </source>
</evidence>
<keyword evidence="17" id="KW-0472">Membrane</keyword>
<keyword evidence="14" id="KW-0653">Protein transport</keyword>
<keyword evidence="4" id="KW-0813">Transport</keyword>
<dbReference type="PROSITE" id="PS50004">
    <property type="entry name" value="C2"/>
    <property type="match status" value="2"/>
</dbReference>
<dbReference type="PANTHER" id="PTHR45729">
    <property type="entry name" value="RABPHILIN, ISOFORM A"/>
    <property type="match status" value="1"/>
</dbReference>
<dbReference type="CDD" id="cd04035">
    <property type="entry name" value="C2A_Rabphilin_Doc2"/>
    <property type="match status" value="1"/>
</dbReference>
<feature type="compositionally biased region" description="Acidic residues" evidence="27">
    <location>
        <begin position="448"/>
        <end position="462"/>
    </location>
</feature>
<protein>
    <recommendedName>
        <fullName evidence="24">Rabphilin-3A</fullName>
    </recommendedName>
    <alternativeName>
        <fullName evidence="25">Exophilin-1</fullName>
    </alternativeName>
</protein>
<keyword evidence="19" id="KW-0966">Cell projection</keyword>
<dbReference type="FunFam" id="3.30.40.10:FF:000182">
    <property type="entry name" value="rabphilin-3A isoform X1"/>
    <property type="match status" value="1"/>
</dbReference>
<keyword evidence="11" id="KW-0862">Zinc</keyword>